<keyword evidence="4" id="KW-1185">Reference proteome</keyword>
<reference evidence="3" key="2">
    <citation type="submission" date="2021-04" db="EMBL/GenBank/DDBJ databases">
        <authorList>
            <person name="Podell S."/>
        </authorList>
    </citation>
    <scope>NUCLEOTIDE SEQUENCE</scope>
    <source>
        <strain evidence="3">Hildebrandi</strain>
    </source>
</reference>
<evidence type="ECO:0000256" key="1">
    <source>
        <dbReference type="SAM" id="Coils"/>
    </source>
</evidence>
<feature type="compositionally biased region" description="Basic residues" evidence="2">
    <location>
        <begin position="854"/>
        <end position="875"/>
    </location>
</feature>
<feature type="region of interest" description="Disordered" evidence="2">
    <location>
        <begin position="86"/>
        <end position="277"/>
    </location>
</feature>
<reference evidence="3" key="1">
    <citation type="journal article" date="2021" name="Sci. Rep.">
        <title>Diploid genomic architecture of Nitzschia inconspicua, an elite biomass production diatom.</title>
        <authorList>
            <person name="Oliver A."/>
            <person name="Podell S."/>
            <person name="Pinowska A."/>
            <person name="Traller J.C."/>
            <person name="Smith S.R."/>
            <person name="McClure R."/>
            <person name="Beliaev A."/>
            <person name="Bohutskyi P."/>
            <person name="Hill E.A."/>
            <person name="Rabines A."/>
            <person name="Zheng H."/>
            <person name="Allen L.Z."/>
            <person name="Kuo A."/>
            <person name="Grigoriev I.V."/>
            <person name="Allen A.E."/>
            <person name="Hazlebeck D."/>
            <person name="Allen E.E."/>
        </authorList>
    </citation>
    <scope>NUCLEOTIDE SEQUENCE</scope>
    <source>
        <strain evidence="3">Hildebrandi</strain>
    </source>
</reference>
<proteinExistence type="predicted"/>
<feature type="coiled-coil region" evidence="1">
    <location>
        <begin position="619"/>
        <end position="720"/>
    </location>
</feature>
<gene>
    <name evidence="3" type="ORF">IV203_035613</name>
</gene>
<feature type="compositionally biased region" description="Polar residues" evidence="2">
    <location>
        <begin position="240"/>
        <end position="250"/>
    </location>
</feature>
<feature type="compositionally biased region" description="Polar residues" evidence="2">
    <location>
        <begin position="211"/>
        <end position="220"/>
    </location>
</feature>
<feature type="compositionally biased region" description="Polar residues" evidence="2">
    <location>
        <begin position="294"/>
        <end position="313"/>
    </location>
</feature>
<accession>A0A9K3LDR9</accession>
<keyword evidence="1" id="KW-0175">Coiled coil</keyword>
<feature type="compositionally biased region" description="Basic residues" evidence="2">
    <location>
        <begin position="786"/>
        <end position="821"/>
    </location>
</feature>
<evidence type="ECO:0000313" key="3">
    <source>
        <dbReference type="EMBL" id="KAG7360514.1"/>
    </source>
</evidence>
<protein>
    <submittedName>
        <fullName evidence="3">Uncharacterized protein</fullName>
    </submittedName>
</protein>
<sequence>MADPEAASLPTPSRRPRLSEAFSDDLRQSVHKLETTREVRSSMNQRPRLSHAFTDELRKSVHKLEITQTNKYQALQRPKLSEAFTDELRKSVHDRQKKAQKKGFFGRPKLSDALTDELRQSVHEREEKSSKKKGLFGGFFNRKKENSSDSSSKPEPFHMSPVKEQKTPSSSSRGKISLKIDQLQPVNLSPSDPGIAKSPKPKKRIVVVKSPVQSPRTPIRNQKDDANSNKYLPSGLVDTMRQNFNRSPNLTEDEISRSERRNDDSSRPAQTQCGKAPEMDESLASYASFSNEEVPQHTYKASKSSKNLNLNKQGSDRRFKSRSTSTFYNDTSNSEMKSAVSDLFSPIAGRGLCLSTHSRSANRSILDEGSQAWGDDNPNHFKESEGDIDAYRKDWIRLIKEKKSLKNKLATSRARNTLLAQQVDDLNAETEDLKSKLERWKEKTARLTEQQCSERSKFDNAIDLVTRARVELTKTTNENSKLKQQNFDLETSIASKDRLVEDLNETITRQADIIHKLSNKLKDQETTLRLSDDEKRRLEDEVAVLIAQREGDEMRDTFRQLEEERQKFFWQREMDLEAKRIELEKQRDWILEQDRVRHAKDMERLTQDAIRETEIDRERQTIQKMIHQQLEDMKEANRELRDKFGRERNEIAAEMKERENDISRLEREILELQKQLSVQKRSKNDIALIEEKAESAKDDLRDMKRHKLILEKEITKLKKKIKKGGTNPDGWREIIFPGYRGVSFGSEDSEALAGFLTILVEEKGKKSKKAQKAAIKVERILEDRERKHRRKYKEGSTRKSRSLKKSKPVDKKKKSKSRSKNRGTSPPSKVKAKKRKKRSSRDKSKSPSSDKGRGERRKKHNIKKSKHSKKKHRNSRSNDESVYIGNKLTLDEELELMLRETAGVGRDVDIDDTSMLVFKHNHHRQSSLKNRRSVSHGPSSRQLLSRDRSFDDPRRRSRSNPPPEIVLQ</sequence>
<dbReference type="AlphaFoldDB" id="A0A9K3LDR9"/>
<name>A0A9K3LDR9_9STRA</name>
<dbReference type="Proteomes" id="UP000693970">
    <property type="component" value="Unassembled WGS sequence"/>
</dbReference>
<feature type="region of interest" description="Disordered" evidence="2">
    <location>
        <begin position="921"/>
        <end position="968"/>
    </location>
</feature>
<feature type="compositionally biased region" description="Basic and acidic residues" evidence="2">
    <location>
        <begin position="24"/>
        <end position="40"/>
    </location>
</feature>
<feature type="compositionally biased region" description="Basic and acidic residues" evidence="2">
    <location>
        <begin position="841"/>
        <end position="853"/>
    </location>
</feature>
<feature type="coiled-coil region" evidence="1">
    <location>
        <begin position="521"/>
        <end position="564"/>
    </location>
</feature>
<feature type="region of interest" description="Disordered" evidence="2">
    <location>
        <begin position="294"/>
        <end position="332"/>
    </location>
</feature>
<feature type="region of interest" description="Disordered" evidence="2">
    <location>
        <begin position="1"/>
        <end position="54"/>
    </location>
</feature>
<dbReference type="EMBL" id="JAGRRH010000013">
    <property type="protein sequence ID" value="KAG7360514.1"/>
    <property type="molecule type" value="Genomic_DNA"/>
</dbReference>
<comment type="caution">
    <text evidence="3">The sequence shown here is derived from an EMBL/GenBank/DDBJ whole genome shotgun (WGS) entry which is preliminary data.</text>
</comment>
<feature type="region of interest" description="Disordered" evidence="2">
    <location>
        <begin position="786"/>
        <end position="885"/>
    </location>
</feature>
<feature type="compositionally biased region" description="Polar residues" evidence="2">
    <location>
        <begin position="322"/>
        <end position="332"/>
    </location>
</feature>
<feature type="compositionally biased region" description="Basic residues" evidence="2">
    <location>
        <begin position="921"/>
        <end position="934"/>
    </location>
</feature>
<feature type="compositionally biased region" description="Basic and acidic residues" evidence="2">
    <location>
        <begin position="254"/>
        <end position="266"/>
    </location>
</feature>
<feature type="coiled-coil region" evidence="1">
    <location>
        <begin position="416"/>
        <end position="485"/>
    </location>
</feature>
<feature type="compositionally biased region" description="Basic residues" evidence="2">
    <location>
        <begin position="830"/>
        <end position="840"/>
    </location>
</feature>
<evidence type="ECO:0000313" key="4">
    <source>
        <dbReference type="Proteomes" id="UP000693970"/>
    </source>
</evidence>
<feature type="compositionally biased region" description="Basic and acidic residues" evidence="2">
    <location>
        <begin position="944"/>
        <end position="954"/>
    </location>
</feature>
<dbReference type="OrthoDB" id="10626369at2759"/>
<feature type="compositionally biased region" description="Basic and acidic residues" evidence="2">
    <location>
        <begin position="116"/>
        <end position="129"/>
    </location>
</feature>
<evidence type="ECO:0000256" key="2">
    <source>
        <dbReference type="SAM" id="MobiDB-lite"/>
    </source>
</evidence>
<organism evidence="3 4">
    <name type="scientific">Nitzschia inconspicua</name>
    <dbReference type="NCBI Taxonomy" id="303405"/>
    <lineage>
        <taxon>Eukaryota</taxon>
        <taxon>Sar</taxon>
        <taxon>Stramenopiles</taxon>
        <taxon>Ochrophyta</taxon>
        <taxon>Bacillariophyta</taxon>
        <taxon>Bacillariophyceae</taxon>
        <taxon>Bacillariophycidae</taxon>
        <taxon>Bacillariales</taxon>
        <taxon>Bacillariaceae</taxon>
        <taxon>Nitzschia</taxon>
    </lineage>
</organism>